<evidence type="ECO:0000256" key="2">
    <source>
        <dbReference type="ARBA" id="ARBA00022857"/>
    </source>
</evidence>
<keyword evidence="3" id="KW-0560">Oxidoreductase</keyword>
<comment type="similarity">
    <text evidence="1">Belongs to the short-chain dehydrogenases/reductases (SDR) family.</text>
</comment>
<comment type="caution">
    <text evidence="4">The sequence shown here is derived from an EMBL/GenBank/DDBJ whole genome shotgun (WGS) entry which is preliminary data.</text>
</comment>
<dbReference type="FunFam" id="3.40.50.720:FF:000084">
    <property type="entry name" value="Short-chain dehydrogenase reductase"/>
    <property type="match status" value="1"/>
</dbReference>
<organism evidence="4 5">
    <name type="scientific">Aspergillus steynii IBT 23096</name>
    <dbReference type="NCBI Taxonomy" id="1392250"/>
    <lineage>
        <taxon>Eukaryota</taxon>
        <taxon>Fungi</taxon>
        <taxon>Dikarya</taxon>
        <taxon>Ascomycota</taxon>
        <taxon>Pezizomycotina</taxon>
        <taxon>Eurotiomycetes</taxon>
        <taxon>Eurotiomycetidae</taxon>
        <taxon>Eurotiales</taxon>
        <taxon>Aspergillaceae</taxon>
        <taxon>Aspergillus</taxon>
        <taxon>Aspergillus subgen. Circumdati</taxon>
    </lineage>
</organism>
<dbReference type="InterPro" id="IPR036291">
    <property type="entry name" value="NAD(P)-bd_dom_sf"/>
</dbReference>
<dbReference type="GO" id="GO:0050664">
    <property type="term" value="F:oxidoreductase activity, acting on NAD(P)H, oxygen as acceptor"/>
    <property type="evidence" value="ECO:0007669"/>
    <property type="project" value="TreeGrafter"/>
</dbReference>
<dbReference type="PANTHER" id="PTHR43008">
    <property type="entry name" value="BENZIL REDUCTASE"/>
    <property type="match status" value="1"/>
</dbReference>
<dbReference type="SUPFAM" id="SSF51735">
    <property type="entry name" value="NAD(P)-binding Rossmann-fold domains"/>
    <property type="match status" value="1"/>
</dbReference>
<dbReference type="GO" id="GO:0016616">
    <property type="term" value="F:oxidoreductase activity, acting on the CH-OH group of donors, NAD or NADP as acceptor"/>
    <property type="evidence" value="ECO:0007669"/>
    <property type="project" value="UniProtKB-ARBA"/>
</dbReference>
<evidence type="ECO:0000256" key="1">
    <source>
        <dbReference type="ARBA" id="ARBA00006484"/>
    </source>
</evidence>
<dbReference type="OrthoDB" id="5325318at2759"/>
<dbReference type="PRINTS" id="PR00081">
    <property type="entry name" value="GDHRDH"/>
</dbReference>
<dbReference type="InterPro" id="IPR020904">
    <property type="entry name" value="Sc_DH/Rdtase_CS"/>
</dbReference>
<dbReference type="Proteomes" id="UP000234275">
    <property type="component" value="Unassembled WGS sequence"/>
</dbReference>
<dbReference type="GO" id="GO:0044550">
    <property type="term" value="P:secondary metabolite biosynthetic process"/>
    <property type="evidence" value="ECO:0007669"/>
    <property type="project" value="UniProtKB-ARBA"/>
</dbReference>
<dbReference type="EMBL" id="MSFO01000006">
    <property type="protein sequence ID" value="PLB46608.1"/>
    <property type="molecule type" value="Genomic_DNA"/>
</dbReference>
<dbReference type="GeneID" id="36561174"/>
<protein>
    <submittedName>
        <fullName evidence="4">Short-chain dehydrogenase/reductase SDR</fullName>
    </submittedName>
</protein>
<dbReference type="Gene3D" id="3.40.50.720">
    <property type="entry name" value="NAD(P)-binding Rossmann-like Domain"/>
    <property type="match status" value="1"/>
</dbReference>
<evidence type="ECO:0000313" key="5">
    <source>
        <dbReference type="Proteomes" id="UP000234275"/>
    </source>
</evidence>
<dbReference type="RefSeq" id="XP_024701910.1">
    <property type="nucleotide sequence ID" value="XM_024853476.1"/>
</dbReference>
<dbReference type="STRING" id="1392250.A0A2I2G158"/>
<gene>
    <name evidence="4" type="ORF">P170DRAFT_477489</name>
</gene>
<dbReference type="PROSITE" id="PS00061">
    <property type="entry name" value="ADH_SHORT"/>
    <property type="match status" value="1"/>
</dbReference>
<keyword evidence="2" id="KW-0521">NADP</keyword>
<keyword evidence="5" id="KW-1185">Reference proteome</keyword>
<dbReference type="AlphaFoldDB" id="A0A2I2G158"/>
<name>A0A2I2G158_9EURO</name>
<sequence>MSLLRLYTVTRSLRQSFLPKGRLLARSLWRLKSDTVPSPGTKSAGSAAAARQSFLSKLSLDGKVTMITGGARGIGLAIAEATATLGSDVILFDVLSPQAGVEELQKRYGTRIKYYRANVTQQSSLEGSFTTAMEDFGRLDNCITAAGVALDKPFLDHQWDEARRVMDVNVLGSFFPAQLAARQMVSQKSGGNILMIASIAAHCAVPAQCISIYGASKAAITLLGKTLGVELGPYNIRVNTLSPGFISTDMLRQFEELQDIFARVPSLGRIGETDDLMLAIAYLLSDGAKYTTGADLPVTGGLHGGRIALG</sequence>
<evidence type="ECO:0000313" key="4">
    <source>
        <dbReference type="EMBL" id="PLB46608.1"/>
    </source>
</evidence>
<dbReference type="PANTHER" id="PTHR43008:SF4">
    <property type="entry name" value="CHAIN DEHYDROGENASE, PUTATIVE (AFU_ORTHOLOGUE AFUA_4G08710)-RELATED"/>
    <property type="match status" value="1"/>
</dbReference>
<dbReference type="PRINTS" id="PR00080">
    <property type="entry name" value="SDRFAMILY"/>
</dbReference>
<proteinExistence type="inferred from homology"/>
<dbReference type="InterPro" id="IPR002347">
    <property type="entry name" value="SDR_fam"/>
</dbReference>
<reference evidence="4 5" key="1">
    <citation type="submission" date="2016-12" db="EMBL/GenBank/DDBJ databases">
        <title>The genomes of Aspergillus section Nigri reveals drivers in fungal speciation.</title>
        <authorList>
            <consortium name="DOE Joint Genome Institute"/>
            <person name="Vesth T.C."/>
            <person name="Nybo J."/>
            <person name="Theobald S."/>
            <person name="Brandl J."/>
            <person name="Frisvad J.C."/>
            <person name="Nielsen K.F."/>
            <person name="Lyhne E.K."/>
            <person name="Kogle M.E."/>
            <person name="Kuo A."/>
            <person name="Riley R."/>
            <person name="Clum A."/>
            <person name="Nolan M."/>
            <person name="Lipzen A."/>
            <person name="Salamov A."/>
            <person name="Henrissat B."/>
            <person name="Wiebenga A."/>
            <person name="De Vries R.P."/>
            <person name="Grigoriev I.V."/>
            <person name="Mortensen U.H."/>
            <person name="Andersen M.R."/>
            <person name="Baker S.E."/>
        </authorList>
    </citation>
    <scope>NUCLEOTIDE SEQUENCE [LARGE SCALE GENOMIC DNA]</scope>
    <source>
        <strain evidence="4 5">IBT 23096</strain>
    </source>
</reference>
<dbReference type="Pfam" id="PF13561">
    <property type="entry name" value="adh_short_C2"/>
    <property type="match status" value="1"/>
</dbReference>
<accession>A0A2I2G158</accession>
<dbReference type="VEuPathDB" id="FungiDB:P170DRAFT_477489"/>
<evidence type="ECO:0000256" key="3">
    <source>
        <dbReference type="ARBA" id="ARBA00023002"/>
    </source>
</evidence>